<dbReference type="GeneID" id="66579077"/>
<evidence type="ECO:0000313" key="1">
    <source>
        <dbReference type="EMBL" id="RGU93281.1"/>
    </source>
</evidence>
<evidence type="ECO:0008006" key="3">
    <source>
        <dbReference type="Google" id="ProtNLM"/>
    </source>
</evidence>
<reference evidence="1 2" key="1">
    <citation type="submission" date="2018-08" db="EMBL/GenBank/DDBJ databases">
        <title>A genome reference for cultivated species of the human gut microbiota.</title>
        <authorList>
            <person name="Zou Y."/>
            <person name="Xue W."/>
            <person name="Luo G."/>
        </authorList>
    </citation>
    <scope>NUCLEOTIDE SEQUENCE [LARGE SCALE GENOMIC DNA]</scope>
    <source>
        <strain evidence="1 2">AF15-20</strain>
    </source>
</reference>
<dbReference type="RefSeq" id="WP_118324701.1">
    <property type="nucleotide sequence ID" value="NZ_QRYH01000004.1"/>
</dbReference>
<sequence length="152" mass="17957">MAKGYNHKSAELEFKKMKQKDNEFMRRNGMSEPNIDKMYLHDRKDFNSDRRYNERKSKHSDLFVTIATQPSEDLVSSAITLEEFLDRIPIVPLSQALEMVSAQVRLMSFLKNMGYSDTEVARIIGVHPSTVCRNLDNLYDLYQFFRRYEMDE</sequence>
<gene>
    <name evidence="1" type="ORF">DWW32_02845</name>
</gene>
<organism evidence="1 2">
    <name type="scientific">Holdemanella biformis</name>
    <dbReference type="NCBI Taxonomy" id="1735"/>
    <lineage>
        <taxon>Bacteria</taxon>
        <taxon>Bacillati</taxon>
        <taxon>Bacillota</taxon>
        <taxon>Erysipelotrichia</taxon>
        <taxon>Erysipelotrichales</taxon>
        <taxon>Erysipelotrichaceae</taxon>
        <taxon>Holdemanella</taxon>
    </lineage>
</organism>
<dbReference type="Proteomes" id="UP000265489">
    <property type="component" value="Unassembled WGS sequence"/>
</dbReference>
<protein>
    <recommendedName>
        <fullName evidence="3">Sigma-70 family RNA polymerase sigma factor</fullName>
    </recommendedName>
</protein>
<name>A0A395W905_9FIRM</name>
<proteinExistence type="predicted"/>
<dbReference type="AlphaFoldDB" id="A0A395W905"/>
<evidence type="ECO:0000313" key="2">
    <source>
        <dbReference type="Proteomes" id="UP000265489"/>
    </source>
</evidence>
<accession>A0A395W905</accession>
<comment type="caution">
    <text evidence="1">The sequence shown here is derived from an EMBL/GenBank/DDBJ whole genome shotgun (WGS) entry which is preliminary data.</text>
</comment>
<dbReference type="EMBL" id="QRYQ01000003">
    <property type="protein sequence ID" value="RGU93281.1"/>
    <property type="molecule type" value="Genomic_DNA"/>
</dbReference>